<evidence type="ECO:0000313" key="1">
    <source>
        <dbReference type="EMBL" id="KKN43551.1"/>
    </source>
</evidence>
<name>A0A0F9T3C1_9ZZZZ</name>
<dbReference type="EMBL" id="LAZR01001504">
    <property type="protein sequence ID" value="KKN43551.1"/>
    <property type="molecule type" value="Genomic_DNA"/>
</dbReference>
<dbReference type="AlphaFoldDB" id="A0A0F9T3C1"/>
<reference evidence="1" key="1">
    <citation type="journal article" date="2015" name="Nature">
        <title>Complex archaea that bridge the gap between prokaryotes and eukaryotes.</title>
        <authorList>
            <person name="Spang A."/>
            <person name="Saw J.H."/>
            <person name="Jorgensen S.L."/>
            <person name="Zaremba-Niedzwiedzka K."/>
            <person name="Martijn J."/>
            <person name="Lind A.E."/>
            <person name="van Eijk R."/>
            <person name="Schleper C."/>
            <person name="Guy L."/>
            <person name="Ettema T.J."/>
        </authorList>
    </citation>
    <scope>NUCLEOTIDE SEQUENCE</scope>
</reference>
<comment type="caution">
    <text evidence="1">The sequence shown here is derived from an EMBL/GenBank/DDBJ whole genome shotgun (WGS) entry which is preliminary data.</text>
</comment>
<protein>
    <submittedName>
        <fullName evidence="1">Uncharacterized protein</fullName>
    </submittedName>
</protein>
<sequence length="54" mass="6264">MPPKIVYVIFHTPPFGVVEMKCVTADKKERDELVKAYEFVPKSGPTWYETYKLG</sequence>
<accession>A0A0F9T3C1</accession>
<proteinExistence type="predicted"/>
<gene>
    <name evidence="1" type="ORF">LCGC14_0701980</name>
</gene>
<organism evidence="1">
    <name type="scientific">marine sediment metagenome</name>
    <dbReference type="NCBI Taxonomy" id="412755"/>
    <lineage>
        <taxon>unclassified sequences</taxon>
        <taxon>metagenomes</taxon>
        <taxon>ecological metagenomes</taxon>
    </lineage>
</organism>